<accession>A0ABT5Z8E6</accession>
<evidence type="ECO:0000313" key="2">
    <source>
        <dbReference type="Proteomes" id="UP001220022"/>
    </source>
</evidence>
<protein>
    <submittedName>
        <fullName evidence="1">Uncharacterized protein</fullName>
    </submittedName>
</protein>
<dbReference type="EMBL" id="JARHTQ010000029">
    <property type="protein sequence ID" value="MDF2260091.1"/>
    <property type="molecule type" value="Genomic_DNA"/>
</dbReference>
<name>A0ABT5Z8E6_9ACTN</name>
<reference evidence="1 2" key="1">
    <citation type="submission" date="2023-03" db="EMBL/GenBank/DDBJ databases">
        <title>Draft genome sequence of type strain Streptomyces ferralitis JCM 14344.</title>
        <authorList>
            <person name="Klaysubun C."/>
            <person name="Duangmal K."/>
        </authorList>
    </citation>
    <scope>NUCLEOTIDE SEQUENCE [LARGE SCALE GENOMIC DNA]</scope>
    <source>
        <strain evidence="1 2">JCM 14344</strain>
    </source>
</reference>
<evidence type="ECO:0000313" key="1">
    <source>
        <dbReference type="EMBL" id="MDF2260091.1"/>
    </source>
</evidence>
<organism evidence="1 2">
    <name type="scientific">Streptantibioticus ferralitis</name>
    <dbReference type="NCBI Taxonomy" id="236510"/>
    <lineage>
        <taxon>Bacteria</taxon>
        <taxon>Bacillati</taxon>
        <taxon>Actinomycetota</taxon>
        <taxon>Actinomycetes</taxon>
        <taxon>Kitasatosporales</taxon>
        <taxon>Streptomycetaceae</taxon>
        <taxon>Streptantibioticus</taxon>
    </lineage>
</organism>
<dbReference type="Proteomes" id="UP001220022">
    <property type="component" value="Unassembled WGS sequence"/>
</dbReference>
<dbReference type="RefSeq" id="WP_275820343.1">
    <property type="nucleotide sequence ID" value="NZ_BAAANM010000030.1"/>
</dbReference>
<sequence>MALAIQYGHLRTALDHDESGRYGSRSRQGIHGLIDVETALATADAAADLHDRFQNGEGISGPAAAELCWKPRPARCFAGRRLSSTSPASTGSRVGTWPVTAASSTTTPTHCYKRDRALCERDGHRDAPSLDRCVAGCGNIVRTNQHAALLRERATHLEHKAARLPGPIGDRLRHNAARLRGWADEHDRTRFTRQETTA</sequence>
<comment type="caution">
    <text evidence="1">The sequence shown here is derived from an EMBL/GenBank/DDBJ whole genome shotgun (WGS) entry which is preliminary data.</text>
</comment>
<keyword evidence="2" id="KW-1185">Reference proteome</keyword>
<gene>
    <name evidence="1" type="ORF">P2L57_31515</name>
</gene>
<proteinExistence type="predicted"/>